<dbReference type="SUPFAM" id="SSF52540">
    <property type="entry name" value="P-loop containing nucleoside triphosphate hydrolases"/>
    <property type="match status" value="1"/>
</dbReference>
<sequence>MNTLLVTSTEAGTGKTAVSLALARLAQERDRSVGYMKPKGTRLQSNVGKTLDADPMLARELLGLDAEMHELEPVVYSPTFVKGAIQGREDADELRERVREAFDALAADRDLMVVEGADDLATGGIVDLTDPEIADLLDARAIVLARYEEPGDVDDVLAAADALGDRCAGVVFNAVADATYDDVESEVAPFLESRGVPVLGVLPSDRSLSGVTVADLADELGGDVLTEGADDDAVVERFLVGAMSGESALSHFRRTKDAAVITGGDRADVQTAALDAPGVRCLVLTGGHRPSGAVLGKAAEKGVPVIAVQSDTLTAVERAEGLVRGGRVRDEKTVDVMQGLLYDHADVDALLD</sequence>
<dbReference type="Proteomes" id="UP001595660">
    <property type="component" value="Unassembled WGS sequence"/>
</dbReference>
<protein>
    <submittedName>
        <fullName evidence="3">Phosphotransacetylase family protein</fullName>
    </submittedName>
</protein>
<evidence type="ECO:0000313" key="4">
    <source>
        <dbReference type="Proteomes" id="UP001595660"/>
    </source>
</evidence>
<gene>
    <name evidence="3" type="ORF">ACFOKC_00690</name>
</gene>
<organism evidence="3 4">
    <name type="scientific">Halobacterium litoreum</name>
    <dbReference type="NCBI Taxonomy" id="2039234"/>
    <lineage>
        <taxon>Archaea</taxon>
        <taxon>Methanobacteriati</taxon>
        <taxon>Methanobacteriota</taxon>
        <taxon>Stenosarchaea group</taxon>
        <taxon>Halobacteria</taxon>
        <taxon>Halobacteriales</taxon>
        <taxon>Halobacteriaceae</taxon>
        <taxon>Halobacterium</taxon>
    </lineage>
</organism>
<dbReference type="RefSeq" id="WP_232569082.1">
    <property type="nucleotide sequence ID" value="NZ_CP089466.1"/>
</dbReference>
<dbReference type="InterPro" id="IPR010766">
    <property type="entry name" value="DRTGG"/>
</dbReference>
<keyword evidence="4" id="KW-1185">Reference proteome</keyword>
<reference evidence="3 4" key="1">
    <citation type="journal article" date="2019" name="Int. J. Syst. Evol. Microbiol.">
        <title>The Global Catalogue of Microorganisms (GCM) 10K type strain sequencing project: providing services to taxonomists for standard genome sequencing and annotation.</title>
        <authorList>
            <consortium name="The Broad Institute Genomics Platform"/>
            <consortium name="The Broad Institute Genome Sequencing Center for Infectious Disease"/>
            <person name="Wu L."/>
            <person name="Ma J."/>
        </authorList>
    </citation>
    <scope>NUCLEOTIDE SEQUENCE [LARGE SCALE GENOMIC DNA]</scope>
    <source>
        <strain evidence="3 4">CGMCC 1.12562</strain>
    </source>
</reference>
<dbReference type="PANTHER" id="PTHR21343">
    <property type="entry name" value="DETHIOBIOTIN SYNTHETASE"/>
    <property type="match status" value="1"/>
</dbReference>
<dbReference type="InterPro" id="IPR028979">
    <property type="entry name" value="Ser_kin/Pase_Hpr-like_N_sf"/>
</dbReference>
<dbReference type="GeneID" id="69117858"/>
<dbReference type="SUPFAM" id="SSF75138">
    <property type="entry name" value="HprK N-terminal domain-like"/>
    <property type="match status" value="1"/>
</dbReference>
<dbReference type="EMBL" id="JBHRWN010000002">
    <property type="protein sequence ID" value="MFC3476232.1"/>
    <property type="molecule type" value="Genomic_DNA"/>
</dbReference>
<dbReference type="InterPro" id="IPR027417">
    <property type="entry name" value="P-loop_NTPase"/>
</dbReference>
<proteinExistence type="predicted"/>
<dbReference type="Gene3D" id="3.40.1390.20">
    <property type="entry name" value="HprK N-terminal domain-like"/>
    <property type="match status" value="1"/>
</dbReference>
<dbReference type="CDD" id="cd03109">
    <property type="entry name" value="DTBS"/>
    <property type="match status" value="1"/>
</dbReference>
<dbReference type="Pfam" id="PF07085">
    <property type="entry name" value="DRTGG"/>
    <property type="match status" value="1"/>
</dbReference>
<feature type="domain" description="DRTGG" evidence="2">
    <location>
        <begin position="215"/>
        <end position="320"/>
    </location>
</feature>
<dbReference type="AlphaFoldDB" id="A0ABD5NAV0"/>
<comment type="caution">
    <text evidence="3">The sequence shown here is derived from an EMBL/GenBank/DDBJ whole genome shotgun (WGS) entry which is preliminary data.</text>
</comment>
<name>A0ABD5NAV0_9EURY</name>
<evidence type="ECO:0000259" key="2">
    <source>
        <dbReference type="Pfam" id="PF07085"/>
    </source>
</evidence>
<dbReference type="Gene3D" id="3.40.50.300">
    <property type="entry name" value="P-loop containing nucleotide triphosphate hydrolases"/>
    <property type="match status" value="1"/>
</dbReference>
<evidence type="ECO:0000313" key="3">
    <source>
        <dbReference type="EMBL" id="MFC3476232.1"/>
    </source>
</evidence>
<dbReference type="Pfam" id="PF13500">
    <property type="entry name" value="AAA_26"/>
    <property type="match status" value="1"/>
</dbReference>
<evidence type="ECO:0000256" key="1">
    <source>
        <dbReference type="ARBA" id="ARBA00022962"/>
    </source>
</evidence>
<keyword evidence="1" id="KW-0315">Glutamine amidotransferase</keyword>
<dbReference type="PANTHER" id="PTHR21343:SF8">
    <property type="entry name" value="DRTGG DOMAIN-CONTAINING PROTEIN"/>
    <property type="match status" value="1"/>
</dbReference>
<accession>A0ABD5NAV0</accession>